<reference evidence="1" key="1">
    <citation type="submission" date="2023-10" db="EMBL/GenBank/DDBJ databases">
        <title>Genome assembly of Pristionchus species.</title>
        <authorList>
            <person name="Yoshida K."/>
            <person name="Sommer R.J."/>
        </authorList>
    </citation>
    <scope>NUCLEOTIDE SEQUENCE</scope>
    <source>
        <strain evidence="1">RS5133</strain>
    </source>
</reference>
<dbReference type="EMBL" id="BTSY01000005">
    <property type="protein sequence ID" value="GMT26659.1"/>
    <property type="molecule type" value="Genomic_DNA"/>
</dbReference>
<evidence type="ECO:0000313" key="2">
    <source>
        <dbReference type="Proteomes" id="UP001432322"/>
    </source>
</evidence>
<dbReference type="Proteomes" id="UP001432322">
    <property type="component" value="Unassembled WGS sequence"/>
</dbReference>
<evidence type="ECO:0000313" key="1">
    <source>
        <dbReference type="EMBL" id="GMT26659.1"/>
    </source>
</evidence>
<comment type="caution">
    <text evidence="1">The sequence shown here is derived from an EMBL/GenBank/DDBJ whole genome shotgun (WGS) entry which is preliminary data.</text>
</comment>
<accession>A0AAV5W417</accession>
<name>A0AAV5W417_9BILA</name>
<proteinExistence type="predicted"/>
<keyword evidence="2" id="KW-1185">Reference proteome</keyword>
<organism evidence="1 2">
    <name type="scientific">Pristionchus fissidentatus</name>
    <dbReference type="NCBI Taxonomy" id="1538716"/>
    <lineage>
        <taxon>Eukaryota</taxon>
        <taxon>Metazoa</taxon>
        <taxon>Ecdysozoa</taxon>
        <taxon>Nematoda</taxon>
        <taxon>Chromadorea</taxon>
        <taxon>Rhabditida</taxon>
        <taxon>Rhabditina</taxon>
        <taxon>Diplogasteromorpha</taxon>
        <taxon>Diplogasteroidea</taxon>
        <taxon>Neodiplogasteridae</taxon>
        <taxon>Pristionchus</taxon>
    </lineage>
</organism>
<gene>
    <name evidence="1" type="ORF">PFISCL1PPCAC_17956</name>
</gene>
<dbReference type="AlphaFoldDB" id="A0AAV5W417"/>
<protein>
    <submittedName>
        <fullName evidence="1">Uncharacterized protein</fullName>
    </submittedName>
</protein>
<sequence length="98" mass="11507">MQNVEWVPLVNEMFGEGKKLDKFRIDNHYTPEYFSSDCIKQFKENLPFLGKRICFKVACNPAEEELSTTVINDHVIRVRDSRGRNLTIQHSSRAEENF</sequence>